<feature type="coiled-coil region" evidence="1">
    <location>
        <begin position="644"/>
        <end position="671"/>
    </location>
</feature>
<dbReference type="Pfam" id="PF00339">
    <property type="entry name" value="Arrestin_N"/>
    <property type="match status" value="1"/>
</dbReference>
<feature type="region of interest" description="Disordered" evidence="2">
    <location>
        <begin position="517"/>
        <end position="598"/>
    </location>
</feature>
<evidence type="ECO:0000259" key="3">
    <source>
        <dbReference type="Pfam" id="PF00339"/>
    </source>
</evidence>
<dbReference type="InterPro" id="IPR011021">
    <property type="entry name" value="Arrestin-like_N"/>
</dbReference>
<dbReference type="PANTHER" id="PTHR11188:SF17">
    <property type="entry name" value="FI21816P1"/>
    <property type="match status" value="1"/>
</dbReference>
<dbReference type="AlphaFoldDB" id="A0A9W7ZPL0"/>
<dbReference type="Proteomes" id="UP001150569">
    <property type="component" value="Unassembled WGS sequence"/>
</dbReference>
<feature type="compositionally biased region" description="Polar residues" evidence="2">
    <location>
        <begin position="756"/>
        <end position="766"/>
    </location>
</feature>
<gene>
    <name evidence="4" type="ORF">IWQ60_009336</name>
</gene>
<name>A0A9W7ZPL0_9FUNG</name>
<proteinExistence type="predicted"/>
<dbReference type="Gene3D" id="2.60.40.640">
    <property type="match status" value="1"/>
</dbReference>
<dbReference type="EMBL" id="JANBPT010000771">
    <property type="protein sequence ID" value="KAJ1913151.1"/>
    <property type="molecule type" value="Genomic_DNA"/>
</dbReference>
<dbReference type="PANTHER" id="PTHR11188">
    <property type="entry name" value="ARRESTIN DOMAIN CONTAINING PROTEIN"/>
    <property type="match status" value="1"/>
</dbReference>
<dbReference type="InterPro" id="IPR014752">
    <property type="entry name" value="Arrestin-like_C"/>
</dbReference>
<feature type="region of interest" description="Disordered" evidence="2">
    <location>
        <begin position="747"/>
        <end position="774"/>
    </location>
</feature>
<organism evidence="4 5">
    <name type="scientific">Tieghemiomyces parasiticus</name>
    <dbReference type="NCBI Taxonomy" id="78921"/>
    <lineage>
        <taxon>Eukaryota</taxon>
        <taxon>Fungi</taxon>
        <taxon>Fungi incertae sedis</taxon>
        <taxon>Zoopagomycota</taxon>
        <taxon>Kickxellomycotina</taxon>
        <taxon>Dimargaritomycetes</taxon>
        <taxon>Dimargaritales</taxon>
        <taxon>Dimargaritaceae</taxon>
        <taxon>Tieghemiomyces</taxon>
    </lineage>
</organism>
<feature type="region of interest" description="Disordered" evidence="2">
    <location>
        <begin position="395"/>
        <end position="415"/>
    </location>
</feature>
<dbReference type="InterPro" id="IPR014756">
    <property type="entry name" value="Ig_E-set"/>
</dbReference>
<reference evidence="4" key="1">
    <citation type="submission" date="2022-07" db="EMBL/GenBank/DDBJ databases">
        <title>Phylogenomic reconstructions and comparative analyses of Kickxellomycotina fungi.</title>
        <authorList>
            <person name="Reynolds N.K."/>
            <person name="Stajich J.E."/>
            <person name="Barry K."/>
            <person name="Grigoriev I.V."/>
            <person name="Crous P."/>
            <person name="Smith M.E."/>
        </authorList>
    </citation>
    <scope>NUCLEOTIDE SEQUENCE</scope>
    <source>
        <strain evidence="4">RSA 861</strain>
    </source>
</reference>
<keyword evidence="1" id="KW-0175">Coiled coil</keyword>
<evidence type="ECO:0000313" key="4">
    <source>
        <dbReference type="EMBL" id="KAJ1913151.1"/>
    </source>
</evidence>
<feature type="compositionally biased region" description="Acidic residues" evidence="2">
    <location>
        <begin position="573"/>
        <end position="582"/>
    </location>
</feature>
<keyword evidence="5" id="KW-1185">Reference proteome</keyword>
<dbReference type="GO" id="GO:0005737">
    <property type="term" value="C:cytoplasm"/>
    <property type="evidence" value="ECO:0007669"/>
    <property type="project" value="TreeGrafter"/>
</dbReference>
<dbReference type="GO" id="GO:0015031">
    <property type="term" value="P:protein transport"/>
    <property type="evidence" value="ECO:0007669"/>
    <property type="project" value="TreeGrafter"/>
</dbReference>
<protein>
    <recommendedName>
        <fullName evidence="3">Arrestin-like N-terminal domain-containing protein</fullName>
    </recommendedName>
</protein>
<evidence type="ECO:0000313" key="5">
    <source>
        <dbReference type="Proteomes" id="UP001150569"/>
    </source>
</evidence>
<dbReference type="OrthoDB" id="5599244at2759"/>
<dbReference type="SUPFAM" id="SSF81296">
    <property type="entry name" value="E set domains"/>
    <property type="match status" value="1"/>
</dbReference>
<sequence>MTSAVSYFEIRFPGQAGAPRCKPGATLIGSVLVSCTSPITARSLSLTFQGEEVIAMDISGQENQSNDPPSFRETYFKAEEQLLAGATRGQLQAVSAGVHLFHFSCTMPPVNFPAATRSQHEPYFPCPTYSIVYHLQARLELVDGEHVSTAPVAVHPEPISWPAHIAPDHIDRPLTLREGTYDQRRLSYHLQATLDRSAYCPGDTVLLTLVIKPVVNSALPHMGEVDLRERCECRANSTDCRQAADPPVWSRTQVLLRKALEFHRVDAGAVTHYQCRAALKIPDTACPAPGVHVKWSYTFNVTLFEHREDRVAQSVGTFPLHLASGLSGSAQGDGHGPSAFPKHELQPISVARAIYQDQGLLLRPVLRPMKSDRRITPVSPGLLKDSGTELSVQTHAVPRNRLPASPTSPQASGRAARGDAMVTMMRPKQHPVTMAYLPSDEQRRARAERSVRYRTCIIGTSRTGRPALGDNQRLLDIDVGESFEKLVLNSEFDEAPRRAEQLQAYLRTLTLVQPEPVNRGAWDTDREGPPPGHGVQSLPATTTGRARSIRHRTCVIHPSAKAARGDVVGPPESESESEDEMEPSVPSTPCTQHHSVVSAPVQHVTLKAVTQTLEGKPKKSLAGLGVAGELITPLPKGAPNTECAADDLANIRELERELEDILLNADATDELLMTANPGTDNPTTTDWEPNVKHHHLTYLSYAAQHATQAAQPVNVYKVTSDVQPQLTDSALLKPKKKGIAHLTPLVTSLPMDGQPATPTAPVTNPHSPMPVHRSSADRATSSVAGLDWEFVLLEPLPFQSRARPLKSSVRRPGVTRPKAVQFSNIIGIIDSGVYSMSDVRTMNNAIARARQGRPPTAYEINNKALPPLPYASSAAPAAAMDGKPVHAETEPTSYYGPDDRFSGSFFALYEDLDHDDTENEPCSPTDDDNVHGADVRSSQPVDNEPIQVPSVRASTSTADFNYSFLRPNELDTRALEVTDMIDMYLRSPGVSVISEKPARG</sequence>
<evidence type="ECO:0000256" key="2">
    <source>
        <dbReference type="SAM" id="MobiDB-lite"/>
    </source>
</evidence>
<feature type="region of interest" description="Disordered" evidence="2">
    <location>
        <begin position="914"/>
        <end position="945"/>
    </location>
</feature>
<evidence type="ECO:0000256" key="1">
    <source>
        <dbReference type="SAM" id="Coils"/>
    </source>
</evidence>
<dbReference type="InterPro" id="IPR050357">
    <property type="entry name" value="Arrestin_domain-protein"/>
</dbReference>
<feature type="domain" description="Arrestin-like N-terminal" evidence="3">
    <location>
        <begin position="22"/>
        <end position="110"/>
    </location>
</feature>
<accession>A0A9W7ZPL0</accession>
<comment type="caution">
    <text evidence="4">The sequence shown here is derived from an EMBL/GenBank/DDBJ whole genome shotgun (WGS) entry which is preliminary data.</text>
</comment>